<dbReference type="InterPro" id="IPR028992">
    <property type="entry name" value="Hedgehog/Intein_dom"/>
</dbReference>
<dbReference type="SUPFAM" id="SSF51294">
    <property type="entry name" value="Hedgehog/intein (Hint) domain"/>
    <property type="match status" value="1"/>
</dbReference>
<gene>
    <name evidence="2" type="ORF">AB4874_08585</name>
</gene>
<dbReference type="InterPro" id="IPR036844">
    <property type="entry name" value="Hint_dom_sf"/>
</dbReference>
<organism evidence="2 3">
    <name type="scientific">Thioclava arctica</name>
    <dbReference type="NCBI Taxonomy" id="3238301"/>
    <lineage>
        <taxon>Bacteria</taxon>
        <taxon>Pseudomonadati</taxon>
        <taxon>Pseudomonadota</taxon>
        <taxon>Alphaproteobacteria</taxon>
        <taxon>Rhodobacterales</taxon>
        <taxon>Paracoccaceae</taxon>
        <taxon>Thioclava</taxon>
    </lineage>
</organism>
<evidence type="ECO:0000259" key="1">
    <source>
        <dbReference type="Pfam" id="PF13403"/>
    </source>
</evidence>
<comment type="caution">
    <text evidence="2">The sequence shown here is derived from an EMBL/GenBank/DDBJ whole genome shotgun (WGS) entry which is preliminary data.</text>
</comment>
<dbReference type="EMBL" id="JBFRYC010000004">
    <property type="protein sequence ID" value="MEX1661706.1"/>
    <property type="molecule type" value="Genomic_DNA"/>
</dbReference>
<feature type="domain" description="Hedgehog/Intein (Hint)" evidence="1">
    <location>
        <begin position="22"/>
        <end position="166"/>
    </location>
</feature>
<evidence type="ECO:0000313" key="3">
    <source>
        <dbReference type="Proteomes" id="UP001557465"/>
    </source>
</evidence>
<reference evidence="2 3" key="1">
    <citation type="journal article" date="2011" name="Int. J. Syst. Evol. Microbiol.">
        <title>Zhongshania antarctica gen. nov., sp. nov. and Zhongshania guokunii sp. nov., gammaproteobacteria respectively isolated from coastal attached (fast) ice and surface seawater of the Antarctic.</title>
        <authorList>
            <person name="Li H.J."/>
            <person name="Zhang X.Y."/>
            <person name="Chen C.X."/>
            <person name="Zhang Y.J."/>
            <person name="Gao Z.M."/>
            <person name="Yu Y."/>
            <person name="Chen X.L."/>
            <person name="Chen B."/>
            <person name="Zhang Y.Z."/>
        </authorList>
    </citation>
    <scope>NUCLEOTIDE SEQUENCE [LARGE SCALE GENOMIC DNA]</scope>
    <source>
        <strain evidence="2 3">15-R06ZXC-3</strain>
    </source>
</reference>
<keyword evidence="3" id="KW-1185">Reference proteome</keyword>
<proteinExistence type="predicted"/>
<sequence>MTGNDGEMSLEELTAANPDQVVCFAEGSPIATINGEIPVERLKIGDKVLTYDHGFQPIRWIGSSTVTFNSMNDDLVPIRIEAHAMGRGQPDCTIMVSPAHRILWKSVRAEIMFGEPEVLVAARHMVNGKNVRRETSMKTVTYWHFMFEEHEVVFSAGLKTESFFPAAYGISTMARESRQELLRLFPELASGGRIRAKDAARPVLRAYEFKALQASLGEGQTLA</sequence>
<dbReference type="Proteomes" id="UP001557465">
    <property type="component" value="Unassembled WGS sequence"/>
</dbReference>
<evidence type="ECO:0000313" key="2">
    <source>
        <dbReference type="EMBL" id="MEX1661706.1"/>
    </source>
</evidence>
<dbReference type="Pfam" id="PF13403">
    <property type="entry name" value="Hint_2"/>
    <property type="match status" value="1"/>
</dbReference>
<protein>
    <submittedName>
        <fullName evidence="2">Hint domain-containing protein</fullName>
    </submittedName>
</protein>
<dbReference type="Gene3D" id="2.170.16.10">
    <property type="entry name" value="Hedgehog/Intein (Hint) domain"/>
    <property type="match status" value="1"/>
</dbReference>
<name>A0ABV3TJE4_9RHOB</name>
<accession>A0ABV3TJE4</accession>
<dbReference type="RefSeq" id="WP_368391684.1">
    <property type="nucleotide sequence ID" value="NZ_JBFRYC010000004.1"/>
</dbReference>